<accession>A0A3G8ZNU7</accession>
<evidence type="ECO:0000313" key="1">
    <source>
        <dbReference type="EMBL" id="AZI59012.1"/>
    </source>
</evidence>
<dbReference type="Proteomes" id="UP000268084">
    <property type="component" value="Chromosome"/>
</dbReference>
<protein>
    <submittedName>
        <fullName evidence="1">Uncharacterized protein</fullName>
    </submittedName>
</protein>
<dbReference type="OrthoDB" id="5219797at2"/>
<dbReference type="EMBL" id="CP034170">
    <property type="protein sequence ID" value="AZI59012.1"/>
    <property type="molecule type" value="Genomic_DNA"/>
</dbReference>
<reference evidence="1 2" key="2">
    <citation type="submission" date="2018-12" db="EMBL/GenBank/DDBJ databases">
        <title>Nakamurella antarcticus sp. nov., isolated from Antarctica South Shetland Islands soil.</title>
        <authorList>
            <person name="Peng F."/>
        </authorList>
    </citation>
    <scope>NUCLEOTIDE SEQUENCE [LARGE SCALE GENOMIC DNA]</scope>
    <source>
        <strain evidence="1 2">S14-144</strain>
    </source>
</reference>
<dbReference type="AlphaFoldDB" id="A0A3G8ZNU7"/>
<dbReference type="KEGG" id="nak:EH165_13505"/>
<evidence type="ECO:0000313" key="2">
    <source>
        <dbReference type="Proteomes" id="UP000268084"/>
    </source>
</evidence>
<sequence>MPCGQPATFLQFPNVLRAGTNVVLGQSVQFQEAVNLYVDAATASAAYDYAVAGLACGDGKIGSTAVTISEPEDVTATVGGDSATTWTVGIEGETGVLVSVLSGPLIINFTFIAAAGADSSALPDPLELAKAATAKLIAAGG</sequence>
<reference evidence="1 2" key="1">
    <citation type="submission" date="2018-11" db="EMBL/GenBank/DDBJ databases">
        <authorList>
            <person name="Da X."/>
        </authorList>
    </citation>
    <scope>NUCLEOTIDE SEQUENCE [LARGE SCALE GENOMIC DNA]</scope>
    <source>
        <strain evidence="1 2">S14-144</strain>
    </source>
</reference>
<name>A0A3G8ZNU7_9ACTN</name>
<gene>
    <name evidence="1" type="ORF">EH165_13505</name>
</gene>
<organism evidence="1 2">
    <name type="scientific">Nakamurella antarctica</name>
    <dbReference type="NCBI Taxonomy" id="1902245"/>
    <lineage>
        <taxon>Bacteria</taxon>
        <taxon>Bacillati</taxon>
        <taxon>Actinomycetota</taxon>
        <taxon>Actinomycetes</taxon>
        <taxon>Nakamurellales</taxon>
        <taxon>Nakamurellaceae</taxon>
        <taxon>Nakamurella</taxon>
    </lineage>
</organism>
<keyword evidence="2" id="KW-1185">Reference proteome</keyword>
<proteinExistence type="predicted"/>